<keyword evidence="1" id="KW-0732">Signal</keyword>
<sequence>MISFTTSTSSSITPRRRTAVLLSVLVACILRHTTDAYDAAFIHSGCMIDDDNYPQYYTDDDCNTQYGTTTGCSLGTGWYCNDGLDVNNLPNLVYLDDALIKDGCGDADSLVHYGYNGPTEGWYCFDDGPWGATDWNSFIHPGCDRSQGFYPVYRYDTDCPGGSCAFGEGWYCNDDEDVSGWDWNYFDNSFIHPDCSDCDGDRCVWFNPDENAWLCNDQIHF</sequence>
<proteinExistence type="predicted"/>
<dbReference type="KEGG" id="fcy:FRACYDRAFT_241480"/>
<dbReference type="InParanoid" id="A0A1E7F9S3"/>
<gene>
    <name evidence="2" type="ORF">FRACYDRAFT_241480</name>
</gene>
<dbReference type="AlphaFoldDB" id="A0A1E7F9S3"/>
<organism evidence="2 3">
    <name type="scientific">Fragilariopsis cylindrus CCMP1102</name>
    <dbReference type="NCBI Taxonomy" id="635003"/>
    <lineage>
        <taxon>Eukaryota</taxon>
        <taxon>Sar</taxon>
        <taxon>Stramenopiles</taxon>
        <taxon>Ochrophyta</taxon>
        <taxon>Bacillariophyta</taxon>
        <taxon>Bacillariophyceae</taxon>
        <taxon>Bacillariophycidae</taxon>
        <taxon>Bacillariales</taxon>
        <taxon>Bacillariaceae</taxon>
        <taxon>Fragilariopsis</taxon>
    </lineage>
</organism>
<name>A0A1E7F9S3_9STRA</name>
<accession>A0A1E7F9S3</accession>
<feature type="chain" id="PRO_5009192852" evidence="1">
    <location>
        <begin position="37"/>
        <end position="221"/>
    </location>
</feature>
<feature type="signal peptide" evidence="1">
    <location>
        <begin position="1"/>
        <end position="36"/>
    </location>
</feature>
<dbReference type="Proteomes" id="UP000095751">
    <property type="component" value="Unassembled WGS sequence"/>
</dbReference>
<evidence type="ECO:0000313" key="3">
    <source>
        <dbReference type="Proteomes" id="UP000095751"/>
    </source>
</evidence>
<evidence type="ECO:0000313" key="2">
    <source>
        <dbReference type="EMBL" id="OEU14922.1"/>
    </source>
</evidence>
<keyword evidence="3" id="KW-1185">Reference proteome</keyword>
<dbReference type="EMBL" id="KV784360">
    <property type="protein sequence ID" value="OEU14922.1"/>
    <property type="molecule type" value="Genomic_DNA"/>
</dbReference>
<dbReference type="OrthoDB" id="10558239at2759"/>
<protein>
    <submittedName>
        <fullName evidence="2">Uncharacterized protein</fullName>
    </submittedName>
</protein>
<evidence type="ECO:0000256" key="1">
    <source>
        <dbReference type="SAM" id="SignalP"/>
    </source>
</evidence>
<reference evidence="2 3" key="1">
    <citation type="submission" date="2016-09" db="EMBL/GenBank/DDBJ databases">
        <title>Extensive genetic diversity and differential bi-allelic expression allows diatom success in the polar Southern Ocean.</title>
        <authorList>
            <consortium name="DOE Joint Genome Institute"/>
            <person name="Mock T."/>
            <person name="Otillar R.P."/>
            <person name="Strauss J."/>
            <person name="Dupont C."/>
            <person name="Frickenhaus S."/>
            <person name="Maumus F."/>
            <person name="Mcmullan M."/>
            <person name="Sanges R."/>
            <person name="Schmutz J."/>
            <person name="Toseland A."/>
            <person name="Valas R."/>
            <person name="Veluchamy A."/>
            <person name="Ward B.J."/>
            <person name="Allen A."/>
            <person name="Barry K."/>
            <person name="Falciatore A."/>
            <person name="Ferrante M."/>
            <person name="Fortunato A.E."/>
            <person name="Gloeckner G."/>
            <person name="Gruber A."/>
            <person name="Hipkin R."/>
            <person name="Janech M."/>
            <person name="Kroth P."/>
            <person name="Leese F."/>
            <person name="Lindquist E."/>
            <person name="Lyon B.R."/>
            <person name="Martin J."/>
            <person name="Mayer C."/>
            <person name="Parker M."/>
            <person name="Quesneville H."/>
            <person name="Raymond J."/>
            <person name="Uhlig C."/>
            <person name="Valentin K.U."/>
            <person name="Worden A.Z."/>
            <person name="Armbrust E.V."/>
            <person name="Bowler C."/>
            <person name="Green B."/>
            <person name="Moulton V."/>
            <person name="Van Oosterhout C."/>
            <person name="Grigoriev I."/>
        </authorList>
    </citation>
    <scope>NUCLEOTIDE SEQUENCE [LARGE SCALE GENOMIC DNA]</scope>
    <source>
        <strain evidence="2 3">CCMP1102</strain>
    </source>
</reference>